<keyword evidence="4" id="KW-0804">Transcription</keyword>
<dbReference type="GO" id="GO:0000976">
    <property type="term" value="F:transcription cis-regulatory region binding"/>
    <property type="evidence" value="ECO:0007669"/>
    <property type="project" value="TreeGrafter"/>
</dbReference>
<dbReference type="InterPro" id="IPR001138">
    <property type="entry name" value="Zn2Cys6_DnaBD"/>
</dbReference>
<name>A0A2J5I7N4_9EURO</name>
<evidence type="ECO:0000256" key="1">
    <source>
        <dbReference type="ARBA" id="ARBA00004123"/>
    </source>
</evidence>
<keyword evidence="5" id="KW-0539">Nucleus</keyword>
<dbReference type="SMART" id="SM00066">
    <property type="entry name" value="GAL4"/>
    <property type="match status" value="1"/>
</dbReference>
<dbReference type="PANTHER" id="PTHR37534:SF40">
    <property type="entry name" value="ZN(2)-C6 FUNGAL-TYPE DOMAIN-CONTAINING PROTEIN"/>
    <property type="match status" value="1"/>
</dbReference>
<dbReference type="GO" id="GO:0045944">
    <property type="term" value="P:positive regulation of transcription by RNA polymerase II"/>
    <property type="evidence" value="ECO:0007669"/>
    <property type="project" value="TreeGrafter"/>
</dbReference>
<dbReference type="AlphaFoldDB" id="A0A2J5I7N4"/>
<reference evidence="8" key="1">
    <citation type="submission" date="2017-12" db="EMBL/GenBank/DDBJ databases">
        <authorList>
            <consortium name="DOE Joint Genome Institute"/>
            <person name="Mondo S.J."/>
            <person name="Kjaerbolling I."/>
            <person name="Vesth T.C."/>
            <person name="Frisvad J.C."/>
            <person name="Nybo J.L."/>
            <person name="Theobald S."/>
            <person name="Kuo A."/>
            <person name="Bowyer P."/>
            <person name="Matsuda Y."/>
            <person name="Lyhne E.K."/>
            <person name="Kogle M.E."/>
            <person name="Clum A."/>
            <person name="Lipzen A."/>
            <person name="Salamov A."/>
            <person name="Ngan C.Y."/>
            <person name="Daum C."/>
            <person name="Chiniquy J."/>
            <person name="Barry K."/>
            <person name="LaButti K."/>
            <person name="Haridas S."/>
            <person name="Simmons B.A."/>
            <person name="Magnuson J.K."/>
            <person name="Mortensen U.H."/>
            <person name="Larsen T.O."/>
            <person name="Grigoriev I.V."/>
            <person name="Baker S.E."/>
            <person name="Andersen M.R."/>
            <person name="Nordberg H.P."/>
            <person name="Cantor M.N."/>
            <person name="Hua S.X."/>
        </authorList>
    </citation>
    <scope>NUCLEOTIDE SEQUENCE [LARGE SCALE GENOMIC DNA]</scope>
    <source>
        <strain evidence="8">IBT 19404</strain>
    </source>
</reference>
<feature type="domain" description="Zn(2)-C6 fungal-type" evidence="6">
    <location>
        <begin position="93"/>
        <end position="123"/>
    </location>
</feature>
<dbReference type="OrthoDB" id="4078573at2759"/>
<organism evidence="7 8">
    <name type="scientific">Aspergillus taichungensis</name>
    <dbReference type="NCBI Taxonomy" id="482145"/>
    <lineage>
        <taxon>Eukaryota</taxon>
        <taxon>Fungi</taxon>
        <taxon>Dikarya</taxon>
        <taxon>Ascomycota</taxon>
        <taxon>Pezizomycotina</taxon>
        <taxon>Eurotiomycetes</taxon>
        <taxon>Eurotiomycetidae</taxon>
        <taxon>Eurotiales</taxon>
        <taxon>Aspergillaceae</taxon>
        <taxon>Aspergillus</taxon>
        <taxon>Aspergillus subgen. Circumdati</taxon>
    </lineage>
</organism>
<keyword evidence="2" id="KW-0805">Transcription regulation</keyword>
<dbReference type="EMBL" id="KZ559501">
    <property type="protein sequence ID" value="PLN86005.1"/>
    <property type="molecule type" value="Genomic_DNA"/>
</dbReference>
<dbReference type="PROSITE" id="PS50048">
    <property type="entry name" value="ZN2_CY6_FUNGAL_2"/>
    <property type="match status" value="1"/>
</dbReference>
<comment type="subcellular location">
    <subcellularLocation>
        <location evidence="1">Nucleus</location>
    </subcellularLocation>
</comment>
<accession>A0A2J5I7N4</accession>
<sequence>MASAGDGNTLAPVGVGIAVGTPYVMDIEAAGVQAGSDLVPFPDKLTTGNDAEQESLSGASGILTLGNAPLSVPHGSKGGSKARARKPKRVRTGCLTCRERHLKCDEALHRCHNCRKAGRICRRGVRLNFIDTQTAAPPHYIKPPLWNPVSIRDESRLIASEYVGGFERYPTPEEENPPGGDLHSFAFFGGPVALNTTNQSVYGTVQSLESLELAFQGNSHATTPSNDHNQNSTLDPFRSASQKAINAVDHTCLQNPEEILLLQAFIEEVGPWMDSMNAVNYFSHILPYYALEEPMLLQTIMACAARHLSRVDSSYGEEQALHFHDTVYKDLLGSLQDPTRDSALCATTAVILSVYEAMFSGSKMFMYGMDHIAGARALIKECHWDAKTQGLGGACFWLNVGMELLDCLHSKWIMSWDPDLWGVDMNMHQARPSIAGNEEMWAHRMVYLCAKVSNLRSSSLQVQAVEYPSNELELNHQYQEWCTYNEWCNQWAQFAPRSMMPIAYFCPWQANSNSAFPKIWLVKHPAIIARLFYHTARILLSKSHPLESEFSPEMQSMQQSHAHDIGGIVAHIRDRGIAGLATRFLALAAESFRTRETQEETLKILDDIATRTGYSTESIKHDLQEVWGWKSAGCSSIESPSTYAAPNFTSSDSFGSVYTQLKMPPGIVNPIMACADFSMDNHPYQGYYVAPHGFSQHPC</sequence>
<dbReference type="CDD" id="cd00067">
    <property type="entry name" value="GAL4"/>
    <property type="match status" value="1"/>
</dbReference>
<dbReference type="PANTHER" id="PTHR37534">
    <property type="entry name" value="TRANSCRIPTIONAL ACTIVATOR PROTEIN UGA3"/>
    <property type="match status" value="1"/>
</dbReference>
<evidence type="ECO:0000259" key="6">
    <source>
        <dbReference type="PROSITE" id="PS50048"/>
    </source>
</evidence>
<evidence type="ECO:0000313" key="8">
    <source>
        <dbReference type="Proteomes" id="UP000235023"/>
    </source>
</evidence>
<keyword evidence="8" id="KW-1185">Reference proteome</keyword>
<dbReference type="GO" id="GO:0008270">
    <property type="term" value="F:zinc ion binding"/>
    <property type="evidence" value="ECO:0007669"/>
    <property type="project" value="InterPro"/>
</dbReference>
<dbReference type="PROSITE" id="PS00463">
    <property type="entry name" value="ZN2_CY6_FUNGAL_1"/>
    <property type="match status" value="1"/>
</dbReference>
<dbReference type="GO" id="GO:0000981">
    <property type="term" value="F:DNA-binding transcription factor activity, RNA polymerase II-specific"/>
    <property type="evidence" value="ECO:0007669"/>
    <property type="project" value="InterPro"/>
</dbReference>
<evidence type="ECO:0000256" key="5">
    <source>
        <dbReference type="ARBA" id="ARBA00023242"/>
    </source>
</evidence>
<dbReference type="InterPro" id="IPR036864">
    <property type="entry name" value="Zn2-C6_fun-type_DNA-bd_sf"/>
</dbReference>
<proteinExistence type="predicted"/>
<evidence type="ECO:0000256" key="4">
    <source>
        <dbReference type="ARBA" id="ARBA00023163"/>
    </source>
</evidence>
<dbReference type="Pfam" id="PF11951">
    <property type="entry name" value="Fungal_trans_2"/>
    <property type="match status" value="1"/>
</dbReference>
<dbReference type="GO" id="GO:0005634">
    <property type="term" value="C:nucleus"/>
    <property type="evidence" value="ECO:0007669"/>
    <property type="project" value="UniProtKB-SubCell"/>
</dbReference>
<protein>
    <recommendedName>
        <fullName evidence="6">Zn(2)-C6 fungal-type domain-containing protein</fullName>
    </recommendedName>
</protein>
<evidence type="ECO:0000313" key="7">
    <source>
        <dbReference type="EMBL" id="PLN86005.1"/>
    </source>
</evidence>
<gene>
    <name evidence="7" type="ORF">BDW42DRAFT_159851</name>
</gene>
<dbReference type="Gene3D" id="4.10.240.10">
    <property type="entry name" value="Zn(2)-C6 fungal-type DNA-binding domain"/>
    <property type="match status" value="1"/>
</dbReference>
<dbReference type="SUPFAM" id="SSF57701">
    <property type="entry name" value="Zn2/Cys6 DNA-binding domain"/>
    <property type="match status" value="1"/>
</dbReference>
<evidence type="ECO:0000256" key="3">
    <source>
        <dbReference type="ARBA" id="ARBA00023125"/>
    </source>
</evidence>
<keyword evidence="3" id="KW-0238">DNA-binding</keyword>
<dbReference type="Proteomes" id="UP000235023">
    <property type="component" value="Unassembled WGS sequence"/>
</dbReference>
<dbReference type="InterPro" id="IPR021858">
    <property type="entry name" value="Fun_TF"/>
</dbReference>
<evidence type="ECO:0000256" key="2">
    <source>
        <dbReference type="ARBA" id="ARBA00023015"/>
    </source>
</evidence>